<gene>
    <name evidence="1" type="ORF">HTEP1355_LOCUS15396</name>
</gene>
<reference evidence="1" key="1">
    <citation type="submission" date="2021-01" db="EMBL/GenBank/DDBJ databases">
        <authorList>
            <person name="Corre E."/>
            <person name="Pelletier E."/>
            <person name="Niang G."/>
            <person name="Scheremetjew M."/>
            <person name="Finn R."/>
            <person name="Kale V."/>
            <person name="Holt S."/>
            <person name="Cochrane G."/>
            <person name="Meng A."/>
            <person name="Brown T."/>
            <person name="Cohen L."/>
        </authorList>
    </citation>
    <scope>NUCLEOTIDE SEQUENCE</scope>
    <source>
        <strain evidence="1">CCMP443</strain>
    </source>
</reference>
<dbReference type="EMBL" id="HBFN01026636">
    <property type="protein sequence ID" value="CAD8801723.1"/>
    <property type="molecule type" value="Transcribed_RNA"/>
</dbReference>
<sequence length="633" mass="74420">MVYSFDKEKNEFFIFEESGNVNKNEIVELATKILKEGAEIKNHDSNNNHNEIEHTGLLCMRPFKNKETGLIDHVLLFSCSKNEKSKNITRSHGHSNENNQNDKYHLPVERRWIFDPSVHFSNPGSGNFKALINNGTEPIKNKGVVWEIYSGEEYSSLLLEKSYLFTGVYMANNIIINVSIEEFFHVGKHSRFDTIFKIFFAYVNALQNNLINENEKKTFWIVTKNDTGEEFEFIQKLYSVFIEEMLFEILRYSKQTNSLIEFNPKSPNFQFLFLPWTDNTSEKVKDYLFSCVSKDKREFSWESETMRKIEEGPSELYELISSTDEYVIPTDLISNLLDDFDRFAEENLNFYKTLAFSDVEPIEIIAEAACSKVVYVTLELVKCVMRPWHKLINSGWVQGLGKELDQLIKKVEEFYEREAGVFKHTKAYQRKLSQLVECFFMESRVMFQPQMNHLKENLKQYFKSACSNIGLTESIERDLNQLINLFDEEFINQAKSSIPGCAKKIWSYNYERENLKKYMIELVDEKMKMTYYKGLLVKKVKTPISIWFHALFPHPFGKDLSNEPFTTEDTFSYDTREVHRRGKASLMRHVLARKVEWDTPQKNKKVSPGEVSQEDYVFKENPKKAIKRLEKNR</sequence>
<protein>
    <submittedName>
        <fullName evidence="1">Uncharacterized protein</fullName>
    </submittedName>
</protein>
<accession>A0A7S0W3A1</accession>
<evidence type="ECO:0000313" key="1">
    <source>
        <dbReference type="EMBL" id="CAD8801723.1"/>
    </source>
</evidence>
<organism evidence="1">
    <name type="scientific">Hemiselmis tepida</name>
    <dbReference type="NCBI Taxonomy" id="464990"/>
    <lineage>
        <taxon>Eukaryota</taxon>
        <taxon>Cryptophyceae</taxon>
        <taxon>Cryptomonadales</taxon>
        <taxon>Hemiselmidaceae</taxon>
        <taxon>Hemiselmis</taxon>
    </lineage>
</organism>
<name>A0A7S0W3A1_9CRYP</name>
<dbReference type="AlphaFoldDB" id="A0A7S0W3A1"/>
<proteinExistence type="predicted"/>